<accession>A0A165G0V1</accession>
<dbReference type="Proteomes" id="UP000076842">
    <property type="component" value="Unassembled WGS sequence"/>
</dbReference>
<dbReference type="SUPFAM" id="SSF51735">
    <property type="entry name" value="NAD(P)-binding Rossmann-fold domains"/>
    <property type="match status" value="1"/>
</dbReference>
<dbReference type="OrthoDB" id="16464at2759"/>
<dbReference type="InterPro" id="IPR036291">
    <property type="entry name" value="NAD(P)-bd_dom_sf"/>
</dbReference>
<dbReference type="InParanoid" id="A0A165G0V1"/>
<keyword evidence="3" id="KW-1185">Reference proteome</keyword>
<evidence type="ECO:0000313" key="2">
    <source>
        <dbReference type="EMBL" id="KZT57458.1"/>
    </source>
</evidence>
<evidence type="ECO:0000256" key="1">
    <source>
        <dbReference type="SAM" id="MobiDB-lite"/>
    </source>
</evidence>
<protein>
    <recommendedName>
        <fullName evidence="4">NAD(P)-binding protein</fullName>
    </recommendedName>
</protein>
<organism evidence="2 3">
    <name type="scientific">Calocera cornea HHB12733</name>
    <dbReference type="NCBI Taxonomy" id="1353952"/>
    <lineage>
        <taxon>Eukaryota</taxon>
        <taxon>Fungi</taxon>
        <taxon>Dikarya</taxon>
        <taxon>Basidiomycota</taxon>
        <taxon>Agaricomycotina</taxon>
        <taxon>Dacrymycetes</taxon>
        <taxon>Dacrymycetales</taxon>
        <taxon>Dacrymycetaceae</taxon>
        <taxon>Calocera</taxon>
    </lineage>
</organism>
<sequence length="438" mass="49436">MSAAPSRPNVLIVGGLTSVSRQFAQSLFPANGPPLVDRLRIVDKYMVNPPTTYIGPIFPQLVQRPHVEYSQNNLTLPERLAAVFEPPDNGRPWDLVFDFLGELTYDANERTQILQTYKASVNCALEAARRGTVKAYVRLTFGFYHCSTDRLHTEEEELEPDGVRGVWWHETLRSLAGIRNLPLVIIRAGIPYGPYCSWGLTQRILIGEVYRYKQRKMRYLWSPQLRLNTVHTDDISGACWEAAMWMASVGRSAAIDQAGVPMYYGNDPGKEFPQGLPAVVPPDQAPKAPLFNLVDASDSNQISVGQAIAAVYNITLGFRNVPPGVDADWLAGDINIWHGEVWYNLCQMNSPKIEYPPMSTWIEAHDLSDQASAWDGSKFLRIVRYRLKRPQLTSDAIDQIVSLFKREGVFPVVDGVDPDDEDEEDDEEEEEYDDEEEE</sequence>
<gene>
    <name evidence="2" type="ORF">CALCODRAFT_496101</name>
</gene>
<dbReference type="AlphaFoldDB" id="A0A165G0V1"/>
<feature type="region of interest" description="Disordered" evidence="1">
    <location>
        <begin position="412"/>
        <end position="438"/>
    </location>
</feature>
<dbReference type="EMBL" id="KV423963">
    <property type="protein sequence ID" value="KZT57458.1"/>
    <property type="molecule type" value="Genomic_DNA"/>
</dbReference>
<feature type="compositionally biased region" description="Acidic residues" evidence="1">
    <location>
        <begin position="416"/>
        <end position="438"/>
    </location>
</feature>
<evidence type="ECO:0000313" key="3">
    <source>
        <dbReference type="Proteomes" id="UP000076842"/>
    </source>
</evidence>
<dbReference type="Gene3D" id="3.40.50.720">
    <property type="entry name" value="NAD(P)-binding Rossmann-like Domain"/>
    <property type="match status" value="1"/>
</dbReference>
<reference evidence="2 3" key="1">
    <citation type="journal article" date="2016" name="Mol. Biol. Evol.">
        <title>Comparative Genomics of Early-Diverging Mushroom-Forming Fungi Provides Insights into the Origins of Lignocellulose Decay Capabilities.</title>
        <authorList>
            <person name="Nagy L.G."/>
            <person name="Riley R."/>
            <person name="Tritt A."/>
            <person name="Adam C."/>
            <person name="Daum C."/>
            <person name="Floudas D."/>
            <person name="Sun H."/>
            <person name="Yadav J.S."/>
            <person name="Pangilinan J."/>
            <person name="Larsson K.H."/>
            <person name="Matsuura K."/>
            <person name="Barry K."/>
            <person name="Labutti K."/>
            <person name="Kuo R."/>
            <person name="Ohm R.A."/>
            <person name="Bhattacharya S.S."/>
            <person name="Shirouzu T."/>
            <person name="Yoshinaga Y."/>
            <person name="Martin F.M."/>
            <person name="Grigoriev I.V."/>
            <person name="Hibbett D.S."/>
        </authorList>
    </citation>
    <scope>NUCLEOTIDE SEQUENCE [LARGE SCALE GENOMIC DNA]</scope>
    <source>
        <strain evidence="2 3">HHB12733</strain>
    </source>
</reference>
<evidence type="ECO:0008006" key="4">
    <source>
        <dbReference type="Google" id="ProtNLM"/>
    </source>
</evidence>
<dbReference type="STRING" id="1353952.A0A165G0V1"/>
<proteinExistence type="predicted"/>
<name>A0A165G0V1_9BASI</name>